<evidence type="ECO:0000313" key="2">
    <source>
        <dbReference type="EMBL" id="KAA6303458.1"/>
    </source>
</evidence>
<gene>
    <name evidence="2" type="ORF">EZS26_000009</name>
</gene>
<accession>A0A5M8P501</accession>
<reference evidence="2 3" key="1">
    <citation type="submission" date="2019-03" db="EMBL/GenBank/DDBJ databases">
        <title>Single cell metagenomics reveals metabolic interactions within the superorganism composed of flagellate Streblomastix strix and complex community of Bacteroidetes bacteria on its surface.</title>
        <authorList>
            <person name="Treitli S.C."/>
            <person name="Kolisko M."/>
            <person name="Husnik F."/>
            <person name="Keeling P."/>
            <person name="Hampl V."/>
        </authorList>
    </citation>
    <scope>NUCLEOTIDE SEQUENCE [LARGE SCALE GENOMIC DNA]</scope>
    <source>
        <strain evidence="2">St1</strain>
    </source>
</reference>
<keyword evidence="1" id="KW-0732">Signal</keyword>
<name>A0A5M8P501_9BACT</name>
<evidence type="ECO:0000256" key="1">
    <source>
        <dbReference type="SAM" id="SignalP"/>
    </source>
</evidence>
<sequence length="161" mass="17482">MKAVKFFFMAAIALCVTACDDDSQPETPGKGTDEIPTYEQKNVSVIFDTLSTDLTRITMLQVRFAEAMPGKLDMTIDSIPSLLNSTTFTLEGATIIPTANNRPFPQYTITELKGTATSTDLELSMRCGEYPLTFSGTKSDATDAVTYIGLLSVYQPVTANP</sequence>
<comment type="caution">
    <text evidence="2">The sequence shown here is derived from an EMBL/GenBank/DDBJ whole genome shotgun (WGS) entry which is preliminary data.</text>
</comment>
<dbReference type="EMBL" id="SNRX01000001">
    <property type="protein sequence ID" value="KAA6303458.1"/>
    <property type="molecule type" value="Genomic_DNA"/>
</dbReference>
<feature type="chain" id="PRO_5024426607" evidence="1">
    <location>
        <begin position="19"/>
        <end position="161"/>
    </location>
</feature>
<proteinExistence type="predicted"/>
<protein>
    <submittedName>
        <fullName evidence="2">Uncharacterized protein</fullName>
    </submittedName>
</protein>
<dbReference type="Proteomes" id="UP000324575">
    <property type="component" value="Unassembled WGS sequence"/>
</dbReference>
<organism evidence="2 3">
    <name type="scientific">Candidatus Ordinivivax streblomastigis</name>
    <dbReference type="NCBI Taxonomy" id="2540710"/>
    <lineage>
        <taxon>Bacteria</taxon>
        <taxon>Pseudomonadati</taxon>
        <taxon>Bacteroidota</taxon>
        <taxon>Bacteroidia</taxon>
        <taxon>Bacteroidales</taxon>
        <taxon>Candidatus Ordinivivax</taxon>
    </lineage>
</organism>
<evidence type="ECO:0000313" key="3">
    <source>
        <dbReference type="Proteomes" id="UP000324575"/>
    </source>
</evidence>
<dbReference type="AlphaFoldDB" id="A0A5M8P501"/>
<feature type="signal peptide" evidence="1">
    <location>
        <begin position="1"/>
        <end position="18"/>
    </location>
</feature>